<gene>
    <name evidence="6" type="ORF">GW7_12186</name>
</gene>
<dbReference type="InParanoid" id="G5APF6"/>
<evidence type="ECO:0000256" key="3">
    <source>
        <dbReference type="RuleBase" id="RU000682"/>
    </source>
</evidence>
<evidence type="ECO:0000313" key="7">
    <source>
        <dbReference type="Proteomes" id="UP000006813"/>
    </source>
</evidence>
<dbReference type="SMART" id="SM00389">
    <property type="entry name" value="HOX"/>
    <property type="match status" value="1"/>
</dbReference>
<dbReference type="CDD" id="cd00086">
    <property type="entry name" value="homeodomain"/>
    <property type="match status" value="1"/>
</dbReference>
<accession>G5APF6</accession>
<dbReference type="PANTHER" id="PTHR24329:SF92">
    <property type="entry name" value="REPRODUCTIVE HOMEOBOX 11"/>
    <property type="match status" value="1"/>
</dbReference>
<keyword evidence="2 3" id="KW-0238">DNA-binding</keyword>
<proteinExistence type="predicted"/>
<feature type="domain" description="Homeobox" evidence="5">
    <location>
        <begin position="84"/>
        <end position="132"/>
    </location>
</feature>
<dbReference type="STRING" id="10181.G5APF6"/>
<dbReference type="InterPro" id="IPR009057">
    <property type="entry name" value="Homeodomain-like_sf"/>
</dbReference>
<dbReference type="GO" id="GO:0005634">
    <property type="term" value="C:nucleus"/>
    <property type="evidence" value="ECO:0007669"/>
    <property type="project" value="UniProtKB-SubCell"/>
</dbReference>
<dbReference type="InterPro" id="IPR050649">
    <property type="entry name" value="Paired_Homeobox_TFs"/>
</dbReference>
<evidence type="ECO:0000313" key="6">
    <source>
        <dbReference type="EMBL" id="EHA98916.1"/>
    </source>
</evidence>
<evidence type="ECO:0000256" key="4">
    <source>
        <dbReference type="SAM" id="MobiDB-lite"/>
    </source>
</evidence>
<evidence type="ECO:0000256" key="1">
    <source>
        <dbReference type="ARBA" id="ARBA00004123"/>
    </source>
</evidence>
<dbReference type="SUPFAM" id="SSF46689">
    <property type="entry name" value="Homeodomain-like"/>
    <property type="match status" value="1"/>
</dbReference>
<reference evidence="6 7" key="1">
    <citation type="journal article" date="2011" name="Nature">
        <title>Genome sequencing reveals insights into physiology and longevity of the naked mole rat.</title>
        <authorList>
            <person name="Kim E.B."/>
            <person name="Fang X."/>
            <person name="Fushan A.A."/>
            <person name="Huang Z."/>
            <person name="Lobanov A.V."/>
            <person name="Han L."/>
            <person name="Marino S.M."/>
            <person name="Sun X."/>
            <person name="Turanov A.A."/>
            <person name="Yang P."/>
            <person name="Yim S.H."/>
            <person name="Zhao X."/>
            <person name="Kasaikina M.V."/>
            <person name="Stoletzki N."/>
            <person name="Peng C."/>
            <person name="Polak P."/>
            <person name="Xiong Z."/>
            <person name="Kiezun A."/>
            <person name="Zhu Y."/>
            <person name="Chen Y."/>
            <person name="Kryukov G.V."/>
            <person name="Zhang Q."/>
            <person name="Peshkin L."/>
            <person name="Yang L."/>
            <person name="Bronson R.T."/>
            <person name="Buffenstein R."/>
            <person name="Wang B."/>
            <person name="Han C."/>
            <person name="Li Q."/>
            <person name="Chen L."/>
            <person name="Zhao W."/>
            <person name="Sunyaev S.R."/>
            <person name="Park T.J."/>
            <person name="Zhang G."/>
            <person name="Wang J."/>
            <person name="Gladyshev V.N."/>
        </authorList>
    </citation>
    <scope>NUCLEOTIDE SEQUENCE [LARGE SCALE GENOMIC DNA]</scope>
</reference>
<dbReference type="Proteomes" id="UP000006813">
    <property type="component" value="Unassembled WGS sequence"/>
</dbReference>
<feature type="region of interest" description="Disordered" evidence="4">
    <location>
        <begin position="1"/>
        <end position="90"/>
    </location>
</feature>
<dbReference type="GO" id="GO:0000981">
    <property type="term" value="F:DNA-binding transcription factor activity, RNA polymerase II-specific"/>
    <property type="evidence" value="ECO:0007669"/>
    <property type="project" value="TreeGrafter"/>
</dbReference>
<dbReference type="Pfam" id="PF00046">
    <property type="entry name" value="Homeodomain"/>
    <property type="match status" value="1"/>
</dbReference>
<protein>
    <submittedName>
        <fullName evidence="6">Paired mesoderm homeobox protein 2B</fullName>
    </submittedName>
</protein>
<dbReference type="InterPro" id="IPR001356">
    <property type="entry name" value="HD"/>
</dbReference>
<evidence type="ECO:0000256" key="2">
    <source>
        <dbReference type="PROSITE-ProRule" id="PRU00108"/>
    </source>
</evidence>
<comment type="subcellular location">
    <subcellularLocation>
        <location evidence="1 2 3">Nucleus</location>
    </subcellularLocation>
</comment>
<feature type="DNA-binding region" description="Homeobox" evidence="2">
    <location>
        <begin position="86"/>
        <end position="133"/>
    </location>
</feature>
<keyword evidence="2 3" id="KW-0539">Nucleus</keyword>
<dbReference type="EMBL" id="JH166339">
    <property type="protein sequence ID" value="EHA98916.1"/>
    <property type="molecule type" value="Genomic_DNA"/>
</dbReference>
<organism evidence="6 7">
    <name type="scientific">Heterocephalus glaber</name>
    <name type="common">Naked mole rat</name>
    <dbReference type="NCBI Taxonomy" id="10181"/>
    <lineage>
        <taxon>Eukaryota</taxon>
        <taxon>Metazoa</taxon>
        <taxon>Chordata</taxon>
        <taxon>Craniata</taxon>
        <taxon>Vertebrata</taxon>
        <taxon>Euteleostomi</taxon>
        <taxon>Mammalia</taxon>
        <taxon>Eutheria</taxon>
        <taxon>Euarchontoglires</taxon>
        <taxon>Glires</taxon>
        <taxon>Rodentia</taxon>
        <taxon>Hystricomorpha</taxon>
        <taxon>Bathyergidae</taxon>
        <taxon>Heterocephalus</taxon>
    </lineage>
</organism>
<dbReference type="eggNOG" id="ENOG502TKS4">
    <property type="taxonomic scope" value="Eukaryota"/>
</dbReference>
<keyword evidence="2 3" id="KW-0371">Homeobox</keyword>
<dbReference type="GO" id="GO:0000977">
    <property type="term" value="F:RNA polymerase II transcription regulatory region sequence-specific DNA binding"/>
    <property type="evidence" value="ECO:0007669"/>
    <property type="project" value="TreeGrafter"/>
</dbReference>
<evidence type="ECO:0000259" key="5">
    <source>
        <dbReference type="PROSITE" id="PS50071"/>
    </source>
</evidence>
<dbReference type="Gene3D" id="1.10.10.60">
    <property type="entry name" value="Homeodomain-like"/>
    <property type="match status" value="1"/>
</dbReference>
<sequence>MERFSRGPGLDAPGEEGGHLRGAARFMFRQRQESKENPEATASQGQGGDGNAEADDTEQEPKQQEEQQQEEPGLSQAVAPQPRRRRPRIQYKFTERQLQELESVFQEIHYPDIWKRRELAGRIYVAESRIKVSISEKSNLAGQLC</sequence>
<dbReference type="AlphaFoldDB" id="G5APF6"/>
<dbReference type="PANTHER" id="PTHR24329">
    <property type="entry name" value="HOMEOBOX PROTEIN ARISTALESS"/>
    <property type="match status" value="1"/>
</dbReference>
<dbReference type="PROSITE" id="PS50071">
    <property type="entry name" value="HOMEOBOX_2"/>
    <property type="match status" value="1"/>
</dbReference>
<name>G5APF6_HETGA</name>